<dbReference type="OrthoDB" id="5740606at2759"/>
<accession>A0A9W8GDZ2</accession>
<proteinExistence type="predicted"/>
<dbReference type="Proteomes" id="UP001151516">
    <property type="component" value="Unassembled WGS sequence"/>
</dbReference>
<gene>
    <name evidence="1" type="ORF">IWW39_006107</name>
</gene>
<dbReference type="AlphaFoldDB" id="A0A9W8GDZ2"/>
<keyword evidence="2" id="KW-1185">Reference proteome</keyword>
<dbReference type="EMBL" id="JANBTX010000471">
    <property type="protein sequence ID" value="KAJ2682154.1"/>
    <property type="molecule type" value="Genomic_DNA"/>
</dbReference>
<name>A0A9W8GDZ2_9FUNG</name>
<sequence>MSIKTVRSPETDSKKPIACPHYLGLGYSWDHLVKDLDIFAKEGDIYSGATLKTLYQDYGDDSAFPLVHKFTLYLDSYHDGDSESLEDSEDSVDSDDAIHANIGAFVCWVKQVLPKVDEIWVILDNVLAGLCLDEIRNLASLDFRDEPGRSNSSEQCVQLARQNARTLQFLSLVSDQFNVWCVLLLALICPNFDYVSNHPSQRESFMEDLERAIDLDRFRPYAPRLRRLLFKGWRDC</sequence>
<comment type="caution">
    <text evidence="1">The sequence shown here is derived from an EMBL/GenBank/DDBJ whole genome shotgun (WGS) entry which is preliminary data.</text>
</comment>
<reference evidence="1" key="1">
    <citation type="submission" date="2022-07" db="EMBL/GenBank/DDBJ databases">
        <title>Phylogenomic reconstructions and comparative analyses of Kickxellomycotina fungi.</title>
        <authorList>
            <person name="Reynolds N.K."/>
            <person name="Stajich J.E."/>
            <person name="Barry K."/>
            <person name="Grigoriev I.V."/>
            <person name="Crous P."/>
            <person name="Smith M.E."/>
        </authorList>
    </citation>
    <scope>NUCLEOTIDE SEQUENCE</scope>
    <source>
        <strain evidence="1">CBS 109367</strain>
    </source>
</reference>
<evidence type="ECO:0000313" key="2">
    <source>
        <dbReference type="Proteomes" id="UP001151516"/>
    </source>
</evidence>
<evidence type="ECO:0000313" key="1">
    <source>
        <dbReference type="EMBL" id="KAJ2682154.1"/>
    </source>
</evidence>
<protein>
    <submittedName>
        <fullName evidence="1">Uncharacterized protein</fullName>
    </submittedName>
</protein>
<organism evidence="1 2">
    <name type="scientific">Coemansia spiralis</name>
    <dbReference type="NCBI Taxonomy" id="417178"/>
    <lineage>
        <taxon>Eukaryota</taxon>
        <taxon>Fungi</taxon>
        <taxon>Fungi incertae sedis</taxon>
        <taxon>Zoopagomycota</taxon>
        <taxon>Kickxellomycotina</taxon>
        <taxon>Kickxellomycetes</taxon>
        <taxon>Kickxellales</taxon>
        <taxon>Kickxellaceae</taxon>
        <taxon>Coemansia</taxon>
    </lineage>
</organism>